<dbReference type="EMBL" id="LN835296">
    <property type="protein sequence ID" value="CRG98505.1"/>
    <property type="molecule type" value="Genomic_DNA"/>
</dbReference>
<proteinExistence type="predicted"/>
<gene>
    <name evidence="3" type="ORF">PRELSG_0115600</name>
</gene>
<dbReference type="Gene3D" id="2.130.10.10">
    <property type="entry name" value="YVTN repeat-like/Quinoprotein amine dehydrogenase"/>
    <property type="match status" value="3"/>
</dbReference>
<dbReference type="GO" id="GO:0000028">
    <property type="term" value="P:ribosomal small subunit assembly"/>
    <property type="evidence" value="ECO:0007669"/>
    <property type="project" value="TreeGrafter"/>
</dbReference>
<dbReference type="GeneID" id="39734406"/>
<dbReference type="OMA" id="VYEWQSE"/>
<dbReference type="GO" id="GO:0000462">
    <property type="term" value="P:maturation of SSU-rRNA from tricistronic rRNA transcript (SSU-rRNA, 5.8S rRNA, LSU-rRNA)"/>
    <property type="evidence" value="ECO:0007669"/>
    <property type="project" value="TreeGrafter"/>
</dbReference>
<dbReference type="Proteomes" id="UP000220158">
    <property type="component" value="Chromosome 1"/>
</dbReference>
<dbReference type="GO" id="GO:0032040">
    <property type="term" value="C:small-subunit processome"/>
    <property type="evidence" value="ECO:0007669"/>
    <property type="project" value="TreeGrafter"/>
</dbReference>
<reference evidence="3 4" key="1">
    <citation type="submission" date="2015-04" db="EMBL/GenBank/DDBJ databases">
        <authorList>
            <consortium name="Pathogen Informatics"/>
        </authorList>
    </citation>
    <scope>NUCLEOTIDE SEQUENCE [LARGE SCALE GENOMIC DNA]</scope>
    <source>
        <strain evidence="3 4">SGS1</strain>
    </source>
</reference>
<evidence type="ECO:0000256" key="1">
    <source>
        <dbReference type="PROSITE-ProRule" id="PRU00221"/>
    </source>
</evidence>
<dbReference type="SMART" id="SM00320">
    <property type="entry name" value="WD40"/>
    <property type="match status" value="12"/>
</dbReference>
<evidence type="ECO:0000313" key="3">
    <source>
        <dbReference type="EMBL" id="CRG98505.1"/>
    </source>
</evidence>
<dbReference type="KEGG" id="prel:PRELSG_0115600"/>
<evidence type="ECO:0000256" key="2">
    <source>
        <dbReference type="SAM" id="MobiDB-lite"/>
    </source>
</evidence>
<sequence length="1057" mass="121963">MLNYNLSNICGCFYTGGKILFSNDGNSLFVPVSNRINIYDLNSNSCNTLKSENRNDLRFIAIHPNMEIAITIDKFEYGCVINLLKDQIISRILFKSKTGIITSFNYNNIFSPQEEQDSVNSALFTHNGNFFLVGIGRRVVIWRSPSKKNSYKLIKYNDICYHSLNIISIDISTDDKYFLTTSYDLTIRIHTVEKKKKIKPTILSGNKTTIVAAFFSKNREFIFSVNKSGLIIVWSYEKEKNEVSDQENENENDDDKNENEIENGEDINREDGDKNYEEKNSDNESSLLLKRSFSEGKKKRNKAFRKRWCYKKIYYCNQEKNEEVVRACFNKEHDLLVIAYSSGKFGIYNTPDMISLYNISINACTIDDIAINKDGQWIALAESNNGTIIIWEWKSESYILKQNTTNKNVKCVRFSPIISHLKIGSHIVDNCNAYHESDNFTSKFVIVTGNEDGTIKLYDYLSFINFVTFTAHTNTVTDICFLPQGNAFISCSLDGTVRAFDLLRYRNFKVYTPDLISDENGNKLRKKDMNKSVKNVNKKLNVQFLCVSVNISGNIVAAGGRGNEFIVYIWNVQTAKCIDKLFGHNSPITKICFSTNLKNEGIIASCSWSKNVLIWDLYARRNKGSKFEEIINSHDISYMCFDPRGNDILAVCTLSCKIIFWDISAQEIIGTIEGARDIKRGRLIGEEFLAIPKVNKKRKKGNELEDYTYIDDIEEEGKNTVVNQNCYFTCIDYIHNGNYIIGCANCSVSLYIYDTNLYLLIKIIDLTKNYCVDGIKREISTRYITAEGKNIYEFDLSDEEGDIYLDNYKIINRKKKQSILPGQINENYLNSKFKKYKLLLNQLDISGDDRHIAVACSTGLYVFTKDFQYQFVPNIKNIYKGLITPLTYIPRYLTENVNLRNLKNSLKKKEYIKAFILCLALNNYEHILEVYEKIPYNLIPLCVKVLTKPFLFILINFIKTLLINDTIKHIHLHLYYLNSIFTIHFNIFLNNDFSNNIKNKQIKKNNENNQGNISALSSDESRTSLLLILKQIFTVYNGLQYLYSNNINVLKFLCLKN</sequence>
<dbReference type="PANTHER" id="PTHR19858:SF0">
    <property type="entry name" value="PERIODIC TRYPTOPHAN PROTEIN 2 HOMOLOG"/>
    <property type="match status" value="1"/>
</dbReference>
<accession>A0A1J1H0R6</accession>
<dbReference type="InterPro" id="IPR015943">
    <property type="entry name" value="WD40/YVTN_repeat-like_dom_sf"/>
</dbReference>
<dbReference type="PROSITE" id="PS50294">
    <property type="entry name" value="WD_REPEATS_REGION"/>
    <property type="match status" value="1"/>
</dbReference>
<dbReference type="InterPro" id="IPR027145">
    <property type="entry name" value="PWP2"/>
</dbReference>
<dbReference type="RefSeq" id="XP_028531515.1">
    <property type="nucleotide sequence ID" value="XM_028679589.1"/>
</dbReference>
<dbReference type="PANTHER" id="PTHR19858">
    <property type="entry name" value="WD40 REPEAT PROTEIN"/>
    <property type="match status" value="1"/>
</dbReference>
<dbReference type="PROSITE" id="PS50082">
    <property type="entry name" value="WD_REPEATS_2"/>
    <property type="match status" value="2"/>
</dbReference>
<name>A0A1J1H0R6_PLARL</name>
<dbReference type="Pfam" id="PF00400">
    <property type="entry name" value="WD40"/>
    <property type="match status" value="3"/>
</dbReference>
<feature type="region of interest" description="Disordered" evidence="2">
    <location>
        <begin position="242"/>
        <end position="283"/>
    </location>
</feature>
<feature type="repeat" description="WD" evidence="1">
    <location>
        <begin position="581"/>
        <end position="617"/>
    </location>
</feature>
<keyword evidence="4" id="KW-1185">Reference proteome</keyword>
<evidence type="ECO:0000313" key="4">
    <source>
        <dbReference type="Proteomes" id="UP000220158"/>
    </source>
</evidence>
<dbReference type="InterPro" id="IPR011047">
    <property type="entry name" value="Quinoprotein_ADH-like_sf"/>
</dbReference>
<dbReference type="VEuPathDB" id="PlasmoDB:PRELSG_0115600"/>
<organism evidence="3 4">
    <name type="scientific">Plasmodium relictum</name>
    <dbReference type="NCBI Taxonomy" id="85471"/>
    <lineage>
        <taxon>Eukaryota</taxon>
        <taxon>Sar</taxon>
        <taxon>Alveolata</taxon>
        <taxon>Apicomplexa</taxon>
        <taxon>Aconoidasida</taxon>
        <taxon>Haemosporida</taxon>
        <taxon>Plasmodiidae</taxon>
        <taxon>Plasmodium</taxon>
        <taxon>Plasmodium (Haemamoeba)</taxon>
    </lineage>
</organism>
<keyword evidence="1" id="KW-0853">WD repeat</keyword>
<feature type="repeat" description="WD" evidence="1">
    <location>
        <begin position="469"/>
        <end position="502"/>
    </location>
</feature>
<dbReference type="GO" id="GO:0034388">
    <property type="term" value="C:Pwp2p-containing subcomplex of 90S preribosome"/>
    <property type="evidence" value="ECO:0007669"/>
    <property type="project" value="TreeGrafter"/>
</dbReference>
<dbReference type="SUPFAM" id="SSF50998">
    <property type="entry name" value="Quinoprotein alcohol dehydrogenase-like"/>
    <property type="match status" value="1"/>
</dbReference>
<dbReference type="InterPro" id="IPR001680">
    <property type="entry name" value="WD40_rpt"/>
</dbReference>
<protein>
    <submittedName>
        <fullName evidence="3">rRNA processing WD-repeat protein, putative</fullName>
    </submittedName>
</protein>
<dbReference type="SUPFAM" id="SSF50978">
    <property type="entry name" value="WD40 repeat-like"/>
    <property type="match status" value="1"/>
</dbReference>
<feature type="compositionally biased region" description="Basic and acidic residues" evidence="2">
    <location>
        <begin position="266"/>
        <end position="282"/>
    </location>
</feature>
<dbReference type="InterPro" id="IPR036322">
    <property type="entry name" value="WD40_repeat_dom_sf"/>
</dbReference>
<dbReference type="OrthoDB" id="3142434at2759"/>
<dbReference type="AlphaFoldDB" id="A0A1J1H0R6"/>
<feature type="compositionally biased region" description="Acidic residues" evidence="2">
    <location>
        <begin position="244"/>
        <end position="265"/>
    </location>
</feature>